<dbReference type="InterPro" id="IPR046341">
    <property type="entry name" value="SET_dom_sf"/>
</dbReference>
<dbReference type="Proteomes" id="UP000051952">
    <property type="component" value="Unassembled WGS sequence"/>
</dbReference>
<dbReference type="OrthoDB" id="441812at2759"/>
<evidence type="ECO:0000259" key="2">
    <source>
        <dbReference type="Pfam" id="PF00856"/>
    </source>
</evidence>
<dbReference type="Gene3D" id="3.90.1410.10">
    <property type="entry name" value="set domain protein methyltransferase, domain 1"/>
    <property type="match status" value="1"/>
</dbReference>
<dbReference type="OMA" id="MALDSWQ"/>
<dbReference type="VEuPathDB" id="TriTrypDB:BSAL_32985"/>
<sequence>MQRTLVHRCGVGKVLYEKGASALPRDFYDACQGHFGMKLHHPTFIGVRESQVRGIFLSQDIPSNGIAANQPIVTIPLSSVQRVSTIAQHADALPRVTLDNVRDAIGFDEMKVMAPQFYMGLQMASISSKIPDFRRMSSAAQITQARDRMRSDIIPWVRLIDDEDFNEQFLFGMYGMALDSWQRESFNEVTNMFSKSISTLHHALKLPFPPDHLRRMTRLVIARAEHVPLQSVYEGPRFLRRLKRFVRVLQSNTAALPSEVGIVPMLDLINHSNRPNVAVKIAPSAQLNGLPAVTVYSIAKIFPGQELCRHYNFALSRPNSLFRYGFLPFDLISVVENDAIHEHLIKNQDMLGEEQPEVVQKRDSEMQEIARLEQLFRQARSTKPKTINAASQDPPQTAAGSPSSTPV</sequence>
<accession>A0A0S4JNX3</accession>
<feature type="domain" description="SET" evidence="2">
    <location>
        <begin position="255"/>
        <end position="312"/>
    </location>
</feature>
<evidence type="ECO:0000313" key="3">
    <source>
        <dbReference type="EMBL" id="CUG91618.1"/>
    </source>
</evidence>
<protein>
    <recommendedName>
        <fullName evidence="2">SET domain-containing protein</fullName>
    </recommendedName>
</protein>
<feature type="region of interest" description="Disordered" evidence="1">
    <location>
        <begin position="381"/>
        <end position="407"/>
    </location>
</feature>
<gene>
    <name evidence="3" type="ORF">BSAL_32985</name>
</gene>
<keyword evidence="4" id="KW-1185">Reference proteome</keyword>
<dbReference type="AlphaFoldDB" id="A0A0S4JNX3"/>
<reference evidence="4" key="1">
    <citation type="submission" date="2015-09" db="EMBL/GenBank/DDBJ databases">
        <authorList>
            <consortium name="Pathogen Informatics"/>
        </authorList>
    </citation>
    <scope>NUCLEOTIDE SEQUENCE [LARGE SCALE GENOMIC DNA]</scope>
    <source>
        <strain evidence="4">Lake Konstanz</strain>
    </source>
</reference>
<dbReference type="SUPFAM" id="SSF82199">
    <property type="entry name" value="SET domain"/>
    <property type="match status" value="1"/>
</dbReference>
<name>A0A0S4JNX3_BODSA</name>
<evidence type="ECO:0000313" key="4">
    <source>
        <dbReference type="Proteomes" id="UP000051952"/>
    </source>
</evidence>
<dbReference type="InterPro" id="IPR001214">
    <property type="entry name" value="SET_dom"/>
</dbReference>
<dbReference type="EMBL" id="CYKH01001944">
    <property type="protein sequence ID" value="CUG91618.1"/>
    <property type="molecule type" value="Genomic_DNA"/>
</dbReference>
<proteinExistence type="predicted"/>
<dbReference type="Pfam" id="PF00856">
    <property type="entry name" value="SET"/>
    <property type="match status" value="1"/>
</dbReference>
<organism evidence="3 4">
    <name type="scientific">Bodo saltans</name>
    <name type="common">Flagellated protozoan</name>
    <dbReference type="NCBI Taxonomy" id="75058"/>
    <lineage>
        <taxon>Eukaryota</taxon>
        <taxon>Discoba</taxon>
        <taxon>Euglenozoa</taxon>
        <taxon>Kinetoplastea</taxon>
        <taxon>Metakinetoplastina</taxon>
        <taxon>Eubodonida</taxon>
        <taxon>Bodonidae</taxon>
        <taxon>Bodo</taxon>
    </lineage>
</organism>
<evidence type="ECO:0000256" key="1">
    <source>
        <dbReference type="SAM" id="MobiDB-lite"/>
    </source>
</evidence>